<keyword evidence="4 6" id="KW-1133">Transmembrane helix</keyword>
<evidence type="ECO:0000256" key="4">
    <source>
        <dbReference type="ARBA" id="ARBA00022989"/>
    </source>
</evidence>
<name>A0A412G6T3_9FIRM</name>
<comment type="subcellular location">
    <subcellularLocation>
        <location evidence="1">Cell membrane</location>
        <topology evidence="1">Multi-pass membrane protein</topology>
    </subcellularLocation>
</comment>
<dbReference type="CDD" id="cd06580">
    <property type="entry name" value="TM_PBP1_transp_TpRbsC_like"/>
    <property type="match status" value="1"/>
</dbReference>
<dbReference type="PANTHER" id="PTHR47089">
    <property type="entry name" value="ABC TRANSPORTER, PERMEASE PROTEIN"/>
    <property type="match status" value="1"/>
</dbReference>
<dbReference type="PANTHER" id="PTHR47089:SF1">
    <property type="entry name" value="GUANOSINE ABC TRANSPORTER PERMEASE PROTEIN NUPP"/>
    <property type="match status" value="1"/>
</dbReference>
<feature type="transmembrane region" description="Helical" evidence="6">
    <location>
        <begin position="7"/>
        <end position="27"/>
    </location>
</feature>
<keyword evidence="3 6" id="KW-0812">Transmembrane</keyword>
<accession>A0A412G6T3</accession>
<keyword evidence="5 6" id="KW-0472">Membrane</keyword>
<feature type="transmembrane region" description="Helical" evidence="6">
    <location>
        <begin position="280"/>
        <end position="304"/>
    </location>
</feature>
<dbReference type="Proteomes" id="UP000284178">
    <property type="component" value="Unassembled WGS sequence"/>
</dbReference>
<keyword evidence="2" id="KW-1003">Cell membrane</keyword>
<evidence type="ECO:0000256" key="6">
    <source>
        <dbReference type="SAM" id="Phobius"/>
    </source>
</evidence>
<dbReference type="AlphaFoldDB" id="A0A412G6T3"/>
<evidence type="ECO:0000256" key="3">
    <source>
        <dbReference type="ARBA" id="ARBA00022692"/>
    </source>
</evidence>
<sequence>MKKREKLAAPLIAVLLGLLVGMIIVIASGKSPVLLISAIVKSFCGFDILAPGPINPRYFGEFIVFSMPLILTGLAVGFAYRTGLFNIGGEGQVMVGALAATVVGILVPLPPVLHAIVCLIAGGVAGALWAFLPGFLKVKRNISEVVTAIMMNYAALYFCNYILKALPGSTQTRTVDLPASALIKSDFLKQITNNSRLHWGILVVILAVIVYHIIIEKTTFGYSLRATGFNAEGARYAGMKVERNVVYAMMISGVMAGLAGAIMVLGTFGYGRVLNTAENYGFDGIAVALVGGCNAIGIFFAGLLFGLLKVAQPLMQSMQIPKDIATIISSTIIMLVAMQNGIIFIMNRLSKKKETAEKGSEQA</sequence>
<feature type="transmembrane region" description="Helical" evidence="6">
    <location>
        <begin position="324"/>
        <end position="345"/>
    </location>
</feature>
<dbReference type="GO" id="GO:0005886">
    <property type="term" value="C:plasma membrane"/>
    <property type="evidence" value="ECO:0007669"/>
    <property type="project" value="UniProtKB-SubCell"/>
</dbReference>
<protein>
    <submittedName>
        <fullName evidence="7">ABC transporter permease</fullName>
    </submittedName>
</protein>
<evidence type="ECO:0000256" key="2">
    <source>
        <dbReference type="ARBA" id="ARBA00022475"/>
    </source>
</evidence>
<comment type="caution">
    <text evidence="7">The sequence shown here is derived from an EMBL/GenBank/DDBJ whole genome shotgun (WGS) entry which is preliminary data.</text>
</comment>
<gene>
    <name evidence="7" type="ORF">DWY25_01415</name>
</gene>
<evidence type="ECO:0000256" key="5">
    <source>
        <dbReference type="ARBA" id="ARBA00023136"/>
    </source>
</evidence>
<feature type="transmembrane region" description="Helical" evidence="6">
    <location>
        <begin position="142"/>
        <end position="163"/>
    </location>
</feature>
<organism evidence="7 8">
    <name type="scientific">Holdemania filiformis</name>
    <dbReference type="NCBI Taxonomy" id="61171"/>
    <lineage>
        <taxon>Bacteria</taxon>
        <taxon>Bacillati</taxon>
        <taxon>Bacillota</taxon>
        <taxon>Erysipelotrichia</taxon>
        <taxon>Erysipelotrichales</taxon>
        <taxon>Erysipelotrichaceae</taxon>
        <taxon>Holdemania</taxon>
    </lineage>
</organism>
<evidence type="ECO:0000313" key="8">
    <source>
        <dbReference type="Proteomes" id="UP000284178"/>
    </source>
</evidence>
<keyword evidence="8" id="KW-1185">Reference proteome</keyword>
<dbReference type="GO" id="GO:0022857">
    <property type="term" value="F:transmembrane transporter activity"/>
    <property type="evidence" value="ECO:0007669"/>
    <property type="project" value="InterPro"/>
</dbReference>
<reference evidence="7 8" key="1">
    <citation type="submission" date="2018-08" db="EMBL/GenBank/DDBJ databases">
        <title>A genome reference for cultivated species of the human gut microbiota.</title>
        <authorList>
            <person name="Zou Y."/>
            <person name="Xue W."/>
            <person name="Luo G."/>
        </authorList>
    </citation>
    <scope>NUCLEOTIDE SEQUENCE [LARGE SCALE GENOMIC DNA]</scope>
    <source>
        <strain evidence="7 8">AF24-29</strain>
    </source>
</reference>
<feature type="transmembrane region" description="Helical" evidence="6">
    <location>
        <begin position="197"/>
        <end position="215"/>
    </location>
</feature>
<dbReference type="GeneID" id="83014067"/>
<proteinExistence type="predicted"/>
<evidence type="ECO:0000313" key="7">
    <source>
        <dbReference type="EMBL" id="RGR76983.1"/>
    </source>
</evidence>
<dbReference type="InterPro" id="IPR001851">
    <property type="entry name" value="ABC_transp_permease"/>
</dbReference>
<feature type="transmembrane region" description="Helical" evidence="6">
    <location>
        <begin position="62"/>
        <end position="80"/>
    </location>
</feature>
<dbReference type="EMBL" id="QRUP01000001">
    <property type="protein sequence ID" value="RGR76983.1"/>
    <property type="molecule type" value="Genomic_DNA"/>
</dbReference>
<evidence type="ECO:0000256" key="1">
    <source>
        <dbReference type="ARBA" id="ARBA00004651"/>
    </source>
</evidence>
<dbReference type="RefSeq" id="WP_006060871.1">
    <property type="nucleotide sequence ID" value="NZ_CABJCV010000001.1"/>
</dbReference>
<feature type="transmembrane region" description="Helical" evidence="6">
    <location>
        <begin position="116"/>
        <end position="136"/>
    </location>
</feature>
<feature type="transmembrane region" description="Helical" evidence="6">
    <location>
        <begin position="245"/>
        <end position="268"/>
    </location>
</feature>
<feature type="transmembrane region" description="Helical" evidence="6">
    <location>
        <begin position="92"/>
        <end position="109"/>
    </location>
</feature>
<dbReference type="Pfam" id="PF02653">
    <property type="entry name" value="BPD_transp_2"/>
    <property type="match status" value="1"/>
</dbReference>